<dbReference type="EMBL" id="BAABHW010000004">
    <property type="protein sequence ID" value="GAA5078199.1"/>
    <property type="molecule type" value="Genomic_DNA"/>
</dbReference>
<dbReference type="SUPFAM" id="SSF46689">
    <property type="entry name" value="Homeodomain-like"/>
    <property type="match status" value="1"/>
</dbReference>
<evidence type="ECO:0000256" key="1">
    <source>
        <dbReference type="ARBA" id="ARBA00023015"/>
    </source>
</evidence>
<evidence type="ECO:0000256" key="3">
    <source>
        <dbReference type="ARBA" id="ARBA00023163"/>
    </source>
</evidence>
<dbReference type="InterPro" id="IPR009057">
    <property type="entry name" value="Homeodomain-like_sf"/>
</dbReference>
<keyword evidence="1" id="KW-0805">Transcription regulation</keyword>
<reference evidence="7" key="1">
    <citation type="journal article" date="2019" name="Int. J. Syst. Evol. Microbiol.">
        <title>The Global Catalogue of Microorganisms (GCM) 10K type strain sequencing project: providing services to taxonomists for standard genome sequencing and annotation.</title>
        <authorList>
            <consortium name="The Broad Institute Genomics Platform"/>
            <consortium name="The Broad Institute Genome Sequencing Center for Infectious Disease"/>
            <person name="Wu L."/>
            <person name="Ma J."/>
        </authorList>
    </citation>
    <scope>NUCLEOTIDE SEQUENCE [LARGE SCALE GENOMIC DNA]</scope>
    <source>
        <strain evidence="7">JCM 18015</strain>
    </source>
</reference>
<keyword evidence="3" id="KW-0804">Transcription</keyword>
<sequence>MDTLRRALAEIARGASPRVAELAKWAQKHPEEMAFHSVRGLAEFADVNPNTVFRLARALGFDGYEACRLAFQQALRGGEDSYADRAARLRDTEKGALFDALAGAAQSNLGALFDPETVERVDQAASLLLSARQIHCVGVRSCYSIAHYLSYTGRMAFANFAATPAEPGAIADTLTATGPNDVVVPISYSFYSAEAVRAHEIAKSRGARILAITDLYSSPLADGAEIVLTPKMDGPQALPSLLAYFALAEALIARMVSTSKEARGRIADFEARLTKCGAYVA</sequence>
<dbReference type="PANTHER" id="PTHR30514:SF18">
    <property type="entry name" value="RPIR-FAMILY TRANSCRIPTIONAL REGULATOR"/>
    <property type="match status" value="1"/>
</dbReference>
<name>A0ABP9LLA2_9RHOB</name>
<dbReference type="Proteomes" id="UP001499910">
    <property type="component" value="Unassembled WGS sequence"/>
</dbReference>
<dbReference type="CDD" id="cd05013">
    <property type="entry name" value="SIS_RpiR"/>
    <property type="match status" value="1"/>
</dbReference>
<evidence type="ECO:0000259" key="4">
    <source>
        <dbReference type="PROSITE" id="PS51071"/>
    </source>
</evidence>
<dbReference type="RefSeq" id="WP_345229519.1">
    <property type="nucleotide sequence ID" value="NZ_BAABHW010000004.1"/>
</dbReference>
<dbReference type="Pfam" id="PF01418">
    <property type="entry name" value="HTH_6"/>
    <property type="match status" value="1"/>
</dbReference>
<dbReference type="Pfam" id="PF01380">
    <property type="entry name" value="SIS"/>
    <property type="match status" value="1"/>
</dbReference>
<dbReference type="InterPro" id="IPR046348">
    <property type="entry name" value="SIS_dom_sf"/>
</dbReference>
<proteinExistence type="predicted"/>
<dbReference type="InterPro" id="IPR035472">
    <property type="entry name" value="RpiR-like_SIS"/>
</dbReference>
<dbReference type="Gene3D" id="1.10.10.10">
    <property type="entry name" value="Winged helix-like DNA-binding domain superfamily/Winged helix DNA-binding domain"/>
    <property type="match status" value="1"/>
</dbReference>
<dbReference type="Gene3D" id="3.40.50.10490">
    <property type="entry name" value="Glucose-6-phosphate isomerase like protein, domain 1"/>
    <property type="match status" value="1"/>
</dbReference>
<accession>A0ABP9LLA2</accession>
<keyword evidence="2" id="KW-0238">DNA-binding</keyword>
<dbReference type="InterPro" id="IPR036388">
    <property type="entry name" value="WH-like_DNA-bd_sf"/>
</dbReference>
<dbReference type="PANTHER" id="PTHR30514">
    <property type="entry name" value="GLUCOKINASE"/>
    <property type="match status" value="1"/>
</dbReference>
<dbReference type="InterPro" id="IPR001347">
    <property type="entry name" value="SIS_dom"/>
</dbReference>
<dbReference type="PROSITE" id="PS51071">
    <property type="entry name" value="HTH_RPIR"/>
    <property type="match status" value="1"/>
</dbReference>
<organism evidence="6 7">
    <name type="scientific">[Roseibacterium] beibuensis</name>
    <dbReference type="NCBI Taxonomy" id="1193142"/>
    <lineage>
        <taxon>Bacteria</taxon>
        <taxon>Pseudomonadati</taxon>
        <taxon>Pseudomonadota</taxon>
        <taxon>Alphaproteobacteria</taxon>
        <taxon>Rhodobacterales</taxon>
        <taxon>Roseobacteraceae</taxon>
        <taxon>Roseicyclus</taxon>
    </lineage>
</organism>
<evidence type="ECO:0000256" key="2">
    <source>
        <dbReference type="ARBA" id="ARBA00023125"/>
    </source>
</evidence>
<feature type="domain" description="HTH rpiR-type" evidence="4">
    <location>
        <begin position="2"/>
        <end position="78"/>
    </location>
</feature>
<gene>
    <name evidence="6" type="ORF">GCM10023209_29230</name>
</gene>
<evidence type="ECO:0000259" key="5">
    <source>
        <dbReference type="PROSITE" id="PS51464"/>
    </source>
</evidence>
<dbReference type="PROSITE" id="PS51464">
    <property type="entry name" value="SIS"/>
    <property type="match status" value="1"/>
</dbReference>
<dbReference type="InterPro" id="IPR047640">
    <property type="entry name" value="RpiR-like"/>
</dbReference>
<keyword evidence="7" id="KW-1185">Reference proteome</keyword>
<dbReference type="SUPFAM" id="SSF53697">
    <property type="entry name" value="SIS domain"/>
    <property type="match status" value="1"/>
</dbReference>
<feature type="domain" description="SIS" evidence="5">
    <location>
        <begin position="124"/>
        <end position="257"/>
    </location>
</feature>
<comment type="caution">
    <text evidence="6">The sequence shown here is derived from an EMBL/GenBank/DDBJ whole genome shotgun (WGS) entry which is preliminary data.</text>
</comment>
<dbReference type="InterPro" id="IPR000281">
    <property type="entry name" value="HTH_RpiR"/>
</dbReference>
<protein>
    <submittedName>
        <fullName evidence="6">MurR/RpiR family transcriptional regulator</fullName>
    </submittedName>
</protein>
<evidence type="ECO:0000313" key="7">
    <source>
        <dbReference type="Proteomes" id="UP001499910"/>
    </source>
</evidence>
<evidence type="ECO:0000313" key="6">
    <source>
        <dbReference type="EMBL" id="GAA5078199.1"/>
    </source>
</evidence>